<dbReference type="AlphaFoldDB" id="A0A0J7K2Y8"/>
<accession>A0A0J7K2Y8</accession>
<keyword evidence="1" id="KW-0489">Methyltransferase</keyword>
<dbReference type="GO" id="GO:0008168">
    <property type="term" value="F:methyltransferase activity"/>
    <property type="evidence" value="ECO:0007669"/>
    <property type="project" value="UniProtKB-KW"/>
</dbReference>
<dbReference type="OrthoDB" id="8300214at2759"/>
<name>A0A0J7K2Y8_LASNI</name>
<dbReference type="PaxDb" id="67767-A0A0J7K2Y8"/>
<gene>
    <name evidence="1" type="ORF">RF55_17307</name>
</gene>
<keyword evidence="2" id="KW-1185">Reference proteome</keyword>
<comment type="caution">
    <text evidence="1">The sequence shown here is derived from an EMBL/GenBank/DDBJ whole genome shotgun (WGS) entry which is preliminary data.</text>
</comment>
<dbReference type="Proteomes" id="UP000036403">
    <property type="component" value="Unassembled WGS sequence"/>
</dbReference>
<reference evidence="1 2" key="1">
    <citation type="submission" date="2015-04" db="EMBL/GenBank/DDBJ databases">
        <title>Lasius niger genome sequencing.</title>
        <authorList>
            <person name="Konorov E.A."/>
            <person name="Nikitin M.A."/>
            <person name="Kirill M.V."/>
            <person name="Chang P."/>
        </authorList>
    </citation>
    <scope>NUCLEOTIDE SEQUENCE [LARGE SCALE GENOMIC DNA]</scope>
    <source>
        <tissue evidence="1">Whole</tissue>
    </source>
</reference>
<evidence type="ECO:0000313" key="1">
    <source>
        <dbReference type="EMBL" id="KMQ84687.1"/>
    </source>
</evidence>
<organism evidence="1 2">
    <name type="scientific">Lasius niger</name>
    <name type="common">Black garden ant</name>
    <dbReference type="NCBI Taxonomy" id="67767"/>
    <lineage>
        <taxon>Eukaryota</taxon>
        <taxon>Metazoa</taxon>
        <taxon>Ecdysozoa</taxon>
        <taxon>Arthropoda</taxon>
        <taxon>Hexapoda</taxon>
        <taxon>Insecta</taxon>
        <taxon>Pterygota</taxon>
        <taxon>Neoptera</taxon>
        <taxon>Endopterygota</taxon>
        <taxon>Hymenoptera</taxon>
        <taxon>Apocrita</taxon>
        <taxon>Aculeata</taxon>
        <taxon>Formicoidea</taxon>
        <taxon>Formicidae</taxon>
        <taxon>Formicinae</taxon>
        <taxon>Lasius</taxon>
        <taxon>Lasius</taxon>
    </lineage>
</organism>
<dbReference type="STRING" id="67767.A0A0J7K2Y8"/>
<evidence type="ECO:0000313" key="2">
    <source>
        <dbReference type="Proteomes" id="UP000036403"/>
    </source>
</evidence>
<dbReference type="GO" id="GO:0032259">
    <property type="term" value="P:methylation"/>
    <property type="evidence" value="ECO:0007669"/>
    <property type="project" value="UniProtKB-KW"/>
</dbReference>
<protein>
    <submittedName>
        <fullName evidence="1">Trans-aconitate 2-methyltransferase</fullName>
    </submittedName>
</protein>
<proteinExistence type="predicted"/>
<sequence>MANPKQYLSFDKLNKNHALLIINEFAKDLKNVSGKCMDVGCGPGDITRDILLPVLNSKATMIAFVTAQYTFAFLDKMPHNLREEFKNEFTRMYTEINVKEYRDRQGNYKLHDEEETDIPAAYTILVAYAQKNVS</sequence>
<dbReference type="EMBL" id="LBMM01015738">
    <property type="protein sequence ID" value="KMQ84687.1"/>
    <property type="molecule type" value="Genomic_DNA"/>
</dbReference>
<keyword evidence="1" id="KW-0808">Transferase</keyword>